<reference evidence="7 8" key="1">
    <citation type="submission" date="2017-12" db="EMBL/GenBank/DDBJ databases">
        <title>Hemimetabolous genomes reveal molecular basis of termite eusociality.</title>
        <authorList>
            <person name="Harrison M.C."/>
            <person name="Jongepier E."/>
            <person name="Robertson H.M."/>
            <person name="Arning N."/>
            <person name="Bitard-Feildel T."/>
            <person name="Chao H."/>
            <person name="Childers C.P."/>
            <person name="Dinh H."/>
            <person name="Doddapaneni H."/>
            <person name="Dugan S."/>
            <person name="Gowin J."/>
            <person name="Greiner C."/>
            <person name="Han Y."/>
            <person name="Hu H."/>
            <person name="Hughes D.S.T."/>
            <person name="Huylmans A.-K."/>
            <person name="Kemena C."/>
            <person name="Kremer L.P.M."/>
            <person name="Lee S.L."/>
            <person name="Lopez-Ezquerra A."/>
            <person name="Mallet L."/>
            <person name="Monroy-Kuhn J.M."/>
            <person name="Moser A."/>
            <person name="Murali S.C."/>
            <person name="Muzny D.M."/>
            <person name="Otani S."/>
            <person name="Piulachs M.-D."/>
            <person name="Poelchau M."/>
            <person name="Qu J."/>
            <person name="Schaub F."/>
            <person name="Wada-Katsumata A."/>
            <person name="Worley K.C."/>
            <person name="Xie Q."/>
            <person name="Ylla G."/>
            <person name="Poulsen M."/>
            <person name="Gibbs R.A."/>
            <person name="Schal C."/>
            <person name="Richards S."/>
            <person name="Belles X."/>
            <person name="Korb J."/>
            <person name="Bornberg-Bauer E."/>
        </authorList>
    </citation>
    <scope>NUCLEOTIDE SEQUENCE [LARGE SCALE GENOMIC DNA]</scope>
    <source>
        <tissue evidence="7">Whole body</tissue>
    </source>
</reference>
<dbReference type="STRING" id="105785.A0A2J7PM28"/>
<evidence type="ECO:0000256" key="2">
    <source>
        <dbReference type="ARBA" id="ARBA00022771"/>
    </source>
</evidence>
<dbReference type="PROSITE" id="PS50089">
    <property type="entry name" value="ZF_RING_2"/>
    <property type="match status" value="1"/>
</dbReference>
<dbReference type="Pfam" id="PF13639">
    <property type="entry name" value="zf-RING_2"/>
    <property type="match status" value="1"/>
</dbReference>
<dbReference type="InParanoid" id="A0A2J7PM28"/>
<dbReference type="GO" id="GO:0008270">
    <property type="term" value="F:zinc ion binding"/>
    <property type="evidence" value="ECO:0007669"/>
    <property type="project" value="UniProtKB-KW"/>
</dbReference>
<sequence>MSVTRDQNVASNTSLLLDIPLKKRKGLRFHASLPPSAGSNTEQKKKTDTYIVTYHDADISHATPVKKRICESSSVWADDGNVDTICINPYLNHVGSNVTSHEGETSHVSLVQKGNGQMSISDLNTADHNQKAQANFSSSQKYFRILDELRGIASDVDKPLCVLDLTRKASVPEYSEKSGNTDADMQFRSGGTGHSLVTQKGNFTLPISNLKDKAAHASHSSASSTYFQVFPVSSDGLTVNKVVYESSEISGNRTSGTQIKFDPPPSSGSWEDRCLFHNNSHSQKRCSSSSTPVGIYEKSCLRTPVFDISPVVHQFKTGFTPSLKLFENKLHPSSKFGIEPKLAEKQSHALRMSLRSYRSEPHRGSEFNIHSKIAQPKSGSPPSVTFNENDISHIFQLNACAKTETLFSSVSQQSNSSEFFQDNDKQGGADNFVGSKTNCIKSDSSKKDQGMLVPKSKLHQFKPDLEHITRRTPHSEIGAEREGDAVSKQESYCRYKKSQGNSNKQIAENKSVRGHQYHGEEMDTKEGESSIEKKVFQHKDNSYVPKVPCYKSGIVPMTCREEQDVMNHYRVVDQDINKDSRKHSGEKATVCIDDIHTLFDEENSYGNNDYEKSVPVIGDTNAGISVHDISDSSEDNDDIEIVHCVSKSNIGTRDYSVQQKELNYTDKPTRNNKFETADRKSSKKYNGCVIPNSSGNLIDELKRDAQQPYYRSSKAYDDIVTNGFCVQASTSVTPLCLKMHHQTPTPTPQVLPNGVYDLSCNTVIQSIGTPSSLSSVCSFELPRKRLASPVHSFKVPHGKSQNVASPYPSSSDVLSASSLVDAGSSSTLPDKKGGHEHEESVWKPAISSSSTNNFVAYSHKNIISVDCNSQEKSFEPDNQENLVPLKVIPQLTSVHDTALGTLGISHNLQDDKEIFQKEEILTNVSDSDGEKKQKSIAEDKTETQKGLRHEWECAICLEAVNSKRGISATVCGHVYCTPCITEVVCKRKECPTCRKALASAQVHPLYIFG</sequence>
<dbReference type="EMBL" id="NEVH01024421">
    <property type="protein sequence ID" value="PNF17375.1"/>
    <property type="molecule type" value="Genomic_DNA"/>
</dbReference>
<keyword evidence="3" id="KW-0862">Zinc</keyword>
<protein>
    <recommendedName>
        <fullName evidence="6">RING-type domain-containing protein</fullName>
    </recommendedName>
</protein>
<dbReference type="SUPFAM" id="SSF57850">
    <property type="entry name" value="RING/U-box"/>
    <property type="match status" value="1"/>
</dbReference>
<dbReference type="PANTHER" id="PTHR23041:SF78">
    <property type="entry name" value="E3 UBIQUITIN-PROTEIN LIGASE RNF4"/>
    <property type="match status" value="1"/>
</dbReference>
<organism evidence="7 8">
    <name type="scientific">Cryptotermes secundus</name>
    <dbReference type="NCBI Taxonomy" id="105785"/>
    <lineage>
        <taxon>Eukaryota</taxon>
        <taxon>Metazoa</taxon>
        <taxon>Ecdysozoa</taxon>
        <taxon>Arthropoda</taxon>
        <taxon>Hexapoda</taxon>
        <taxon>Insecta</taxon>
        <taxon>Pterygota</taxon>
        <taxon>Neoptera</taxon>
        <taxon>Polyneoptera</taxon>
        <taxon>Dictyoptera</taxon>
        <taxon>Blattodea</taxon>
        <taxon>Blattoidea</taxon>
        <taxon>Termitoidae</taxon>
        <taxon>Kalotermitidae</taxon>
        <taxon>Cryptotermitinae</taxon>
        <taxon>Cryptotermes</taxon>
    </lineage>
</organism>
<feature type="domain" description="RING-type" evidence="6">
    <location>
        <begin position="953"/>
        <end position="994"/>
    </location>
</feature>
<evidence type="ECO:0000313" key="8">
    <source>
        <dbReference type="Proteomes" id="UP000235965"/>
    </source>
</evidence>
<evidence type="ECO:0000313" key="7">
    <source>
        <dbReference type="EMBL" id="PNF17377.1"/>
    </source>
</evidence>
<dbReference type="EMBL" id="NEVH01024421">
    <property type="protein sequence ID" value="PNF17378.1"/>
    <property type="molecule type" value="Genomic_DNA"/>
</dbReference>
<keyword evidence="2 4" id="KW-0863">Zinc-finger</keyword>
<dbReference type="InterPro" id="IPR047134">
    <property type="entry name" value="RNF4"/>
</dbReference>
<evidence type="ECO:0000256" key="5">
    <source>
        <dbReference type="SAM" id="MobiDB-lite"/>
    </source>
</evidence>
<proteinExistence type="predicted"/>
<feature type="compositionally biased region" description="Basic and acidic residues" evidence="5">
    <location>
        <begin position="829"/>
        <end position="841"/>
    </location>
</feature>
<evidence type="ECO:0000256" key="4">
    <source>
        <dbReference type="PROSITE-ProRule" id="PRU00175"/>
    </source>
</evidence>
<keyword evidence="8" id="KW-1185">Reference proteome</keyword>
<keyword evidence="1" id="KW-0479">Metal-binding</keyword>
<dbReference type="EMBL" id="NEVH01024421">
    <property type="protein sequence ID" value="PNF17376.1"/>
    <property type="molecule type" value="Genomic_DNA"/>
</dbReference>
<evidence type="ECO:0000259" key="6">
    <source>
        <dbReference type="PROSITE" id="PS50089"/>
    </source>
</evidence>
<dbReference type="Gene3D" id="3.30.40.10">
    <property type="entry name" value="Zinc/RING finger domain, C3HC4 (zinc finger)"/>
    <property type="match status" value="1"/>
</dbReference>
<name>A0A2J7PM28_9NEOP</name>
<dbReference type="Proteomes" id="UP000235965">
    <property type="component" value="Unassembled WGS sequence"/>
</dbReference>
<dbReference type="AlphaFoldDB" id="A0A2J7PM28"/>
<dbReference type="InterPro" id="IPR013083">
    <property type="entry name" value="Znf_RING/FYVE/PHD"/>
</dbReference>
<dbReference type="InterPro" id="IPR001841">
    <property type="entry name" value="Znf_RING"/>
</dbReference>
<gene>
    <name evidence="7" type="ORF">B7P43_G02975</name>
</gene>
<accession>A0A2J7PM28</accession>
<evidence type="ECO:0000256" key="1">
    <source>
        <dbReference type="ARBA" id="ARBA00022723"/>
    </source>
</evidence>
<comment type="caution">
    <text evidence="7">The sequence shown here is derived from an EMBL/GenBank/DDBJ whole genome shotgun (WGS) entry which is preliminary data.</text>
</comment>
<feature type="region of interest" description="Disordered" evidence="5">
    <location>
        <begin position="821"/>
        <end position="844"/>
    </location>
</feature>
<dbReference type="OrthoDB" id="6105938at2759"/>
<dbReference type="EMBL" id="NEVH01024421">
    <property type="protein sequence ID" value="PNF17380.1"/>
    <property type="molecule type" value="Genomic_DNA"/>
</dbReference>
<dbReference type="PANTHER" id="PTHR23041">
    <property type="entry name" value="RING FINGER DOMAIN-CONTAINING"/>
    <property type="match status" value="1"/>
</dbReference>
<dbReference type="EMBL" id="NEVH01024421">
    <property type="protein sequence ID" value="PNF17377.1"/>
    <property type="molecule type" value="Genomic_DNA"/>
</dbReference>
<dbReference type="SMART" id="SM00184">
    <property type="entry name" value="RING"/>
    <property type="match status" value="1"/>
</dbReference>
<dbReference type="PROSITE" id="PS00518">
    <property type="entry name" value="ZF_RING_1"/>
    <property type="match status" value="1"/>
</dbReference>
<evidence type="ECO:0000256" key="3">
    <source>
        <dbReference type="ARBA" id="ARBA00022833"/>
    </source>
</evidence>
<dbReference type="InterPro" id="IPR017907">
    <property type="entry name" value="Znf_RING_CS"/>
</dbReference>